<keyword evidence="3 6" id="KW-0812">Transmembrane</keyword>
<comment type="caution">
    <text evidence="8">The sequence shown here is derived from an EMBL/GenBank/DDBJ whole genome shotgun (WGS) entry which is preliminary data.</text>
</comment>
<dbReference type="GO" id="GO:0022904">
    <property type="term" value="P:respiratory electron transport chain"/>
    <property type="evidence" value="ECO:0007669"/>
    <property type="project" value="InterPro"/>
</dbReference>
<protein>
    <submittedName>
        <fullName evidence="8">Cytochrome C</fullName>
    </submittedName>
</protein>
<evidence type="ECO:0000256" key="3">
    <source>
        <dbReference type="ARBA" id="ARBA00022692"/>
    </source>
</evidence>
<dbReference type="InterPro" id="IPR018588">
    <property type="entry name" value="Dihaem_cytochrome-c"/>
</dbReference>
<evidence type="ECO:0000256" key="6">
    <source>
        <dbReference type="SAM" id="Phobius"/>
    </source>
</evidence>
<feature type="transmembrane region" description="Helical" evidence="6">
    <location>
        <begin position="31"/>
        <end position="54"/>
    </location>
</feature>
<dbReference type="InterPro" id="IPR016174">
    <property type="entry name" value="Di-haem_cyt_TM"/>
</dbReference>
<dbReference type="SUPFAM" id="SSF81342">
    <property type="entry name" value="Transmembrane di-heme cytochromes"/>
    <property type="match status" value="1"/>
</dbReference>
<evidence type="ECO:0000259" key="7">
    <source>
        <dbReference type="Pfam" id="PF01292"/>
    </source>
</evidence>
<keyword evidence="5 6" id="KW-0472">Membrane</keyword>
<comment type="subcellular location">
    <subcellularLocation>
        <location evidence="1">Cell membrane</location>
        <topology evidence="1">Multi-pass membrane protein</topology>
    </subcellularLocation>
</comment>
<dbReference type="GO" id="GO:0005886">
    <property type="term" value="C:plasma membrane"/>
    <property type="evidence" value="ECO:0007669"/>
    <property type="project" value="UniProtKB-SubCell"/>
</dbReference>
<dbReference type="EMBL" id="DLUG01000196">
    <property type="protein sequence ID" value="DAB35937.1"/>
    <property type="molecule type" value="Genomic_DNA"/>
</dbReference>
<evidence type="ECO:0000313" key="9">
    <source>
        <dbReference type="Proteomes" id="UP000231638"/>
    </source>
</evidence>
<organism evidence="8 9">
    <name type="scientific">Sulfurospirillum cavolei</name>
    <dbReference type="NCBI Taxonomy" id="366522"/>
    <lineage>
        <taxon>Bacteria</taxon>
        <taxon>Pseudomonadati</taxon>
        <taxon>Campylobacterota</taxon>
        <taxon>Epsilonproteobacteria</taxon>
        <taxon>Campylobacterales</taxon>
        <taxon>Sulfurospirillaceae</taxon>
        <taxon>Sulfurospirillum</taxon>
    </lineage>
</organism>
<evidence type="ECO:0000256" key="5">
    <source>
        <dbReference type="ARBA" id="ARBA00023136"/>
    </source>
</evidence>
<dbReference type="GO" id="GO:0009055">
    <property type="term" value="F:electron transfer activity"/>
    <property type="evidence" value="ECO:0007669"/>
    <property type="project" value="InterPro"/>
</dbReference>
<accession>A0A2D3WB39</accession>
<dbReference type="InterPro" id="IPR011577">
    <property type="entry name" value="Cyt_b561_bac/Ni-Hgenase"/>
</dbReference>
<dbReference type="AlphaFoldDB" id="A0A2D3WB39"/>
<evidence type="ECO:0000256" key="4">
    <source>
        <dbReference type="ARBA" id="ARBA00022989"/>
    </source>
</evidence>
<feature type="transmembrane region" description="Helical" evidence="6">
    <location>
        <begin position="84"/>
        <end position="106"/>
    </location>
</feature>
<evidence type="ECO:0000313" key="8">
    <source>
        <dbReference type="EMBL" id="DAB35937.1"/>
    </source>
</evidence>
<feature type="non-terminal residue" evidence="8">
    <location>
        <position position="1"/>
    </location>
</feature>
<sequence>KTFKLSFAELRYYFVEKVQNRWRKIHAGHNAASSWFTIIVLCFGLEIVLSGLLLQGTQEASGPFCFLNNDFFKASTFLFYVHEYGAYILVAWAFIHISGVLVEQFYHKTHMLFAMVTGYKRAEGEDTVVSIWHHLFAYSVIAISIGMLYTIVYDEKSYLTHERFAKIDYAAENEAYAQKCGKCHKPYPPFMLPSASWTLLMDGLSNHFGEAISDRNITQSEQESIRAYLANRSAETSSRKLAFKTLDSLGTMHPISMSKVPYWRAAHEHIDRSVYKRPSIKEASNCFACHEGFEFGILDNTRIHIPQ</sequence>
<dbReference type="Pfam" id="PF01292">
    <property type="entry name" value="Ni_hydr_CYTB"/>
    <property type="match status" value="1"/>
</dbReference>
<dbReference type="STRING" id="366522.GCA_001548055_01264"/>
<dbReference type="Pfam" id="PF09626">
    <property type="entry name" value="DHC"/>
    <property type="match status" value="1"/>
</dbReference>
<gene>
    <name evidence="8" type="ORF">CFH80_07505</name>
</gene>
<reference evidence="8 9" key="1">
    <citation type="journal article" date="2017" name="Front. Microbiol.">
        <title>Comparative Genomic Analysis of the Class Epsilonproteobacteria and Proposed Reclassification to Epsilonbacteraeota (phyl. nov.).</title>
        <authorList>
            <person name="Waite D.W."/>
            <person name="Vanwonterghem I."/>
            <person name="Rinke C."/>
            <person name="Parks D.H."/>
            <person name="Zhang Y."/>
            <person name="Takai K."/>
            <person name="Sievert S.M."/>
            <person name="Simon J."/>
            <person name="Campbell B.J."/>
            <person name="Hanson T.E."/>
            <person name="Woyke T."/>
            <person name="Klotz M.G."/>
            <person name="Hugenholtz P."/>
        </authorList>
    </citation>
    <scope>NUCLEOTIDE SEQUENCE [LARGE SCALE GENOMIC DNA]</scope>
    <source>
        <strain evidence="8">UBA11420</strain>
    </source>
</reference>
<keyword evidence="4 6" id="KW-1133">Transmembrane helix</keyword>
<evidence type="ECO:0000256" key="2">
    <source>
        <dbReference type="ARBA" id="ARBA00022475"/>
    </source>
</evidence>
<dbReference type="Proteomes" id="UP000231638">
    <property type="component" value="Unassembled WGS sequence"/>
</dbReference>
<name>A0A2D3WB39_9BACT</name>
<evidence type="ECO:0000256" key="1">
    <source>
        <dbReference type="ARBA" id="ARBA00004651"/>
    </source>
</evidence>
<proteinExistence type="predicted"/>
<feature type="domain" description="Cytochrome b561 bacterial/Ni-hydrogenase" evidence="7">
    <location>
        <begin position="26"/>
        <end position="118"/>
    </location>
</feature>
<feature type="transmembrane region" description="Helical" evidence="6">
    <location>
        <begin position="127"/>
        <end position="152"/>
    </location>
</feature>
<keyword evidence="2" id="KW-1003">Cell membrane</keyword>
<dbReference type="Gene3D" id="1.20.950.20">
    <property type="entry name" value="Transmembrane di-heme cytochromes, Chain C"/>
    <property type="match status" value="1"/>
</dbReference>